<evidence type="ECO:0000313" key="1">
    <source>
        <dbReference type="EMBL" id="GAI80862.1"/>
    </source>
</evidence>
<organism evidence="1">
    <name type="scientific">marine sediment metagenome</name>
    <dbReference type="NCBI Taxonomy" id="412755"/>
    <lineage>
        <taxon>unclassified sequences</taxon>
        <taxon>metagenomes</taxon>
        <taxon>ecological metagenomes</taxon>
    </lineage>
</organism>
<dbReference type="GO" id="GO:0005524">
    <property type="term" value="F:ATP binding"/>
    <property type="evidence" value="ECO:0007669"/>
    <property type="project" value="InterPro"/>
</dbReference>
<accession>X1RJD0</accession>
<dbReference type="EMBL" id="BARW01009471">
    <property type="protein sequence ID" value="GAI80862.1"/>
    <property type="molecule type" value="Genomic_DNA"/>
</dbReference>
<name>X1RJD0_9ZZZZ</name>
<dbReference type="SUPFAM" id="SSF140990">
    <property type="entry name" value="FtsH protease domain-like"/>
    <property type="match status" value="1"/>
</dbReference>
<dbReference type="Gene3D" id="1.20.58.760">
    <property type="entry name" value="Peptidase M41"/>
    <property type="match status" value="1"/>
</dbReference>
<evidence type="ECO:0008006" key="2">
    <source>
        <dbReference type="Google" id="ProtNLM"/>
    </source>
</evidence>
<dbReference type="AlphaFoldDB" id="X1RJD0"/>
<protein>
    <recommendedName>
        <fullName evidence="2">Peptidase M41 domain-containing protein</fullName>
    </recommendedName>
</protein>
<dbReference type="GO" id="GO:0004222">
    <property type="term" value="F:metalloendopeptidase activity"/>
    <property type="evidence" value="ECO:0007669"/>
    <property type="project" value="InterPro"/>
</dbReference>
<sequence length="80" mass="9278">MIQESYDRALKILREHKGKLIRLAEKLEEKEVLGEEDIKEVLGEKITEKIPGEKKIRRNRTKLVLKKANAHKSSSSNPEK</sequence>
<dbReference type="GO" id="GO:0006508">
    <property type="term" value="P:proteolysis"/>
    <property type="evidence" value="ECO:0007669"/>
    <property type="project" value="InterPro"/>
</dbReference>
<dbReference type="InterPro" id="IPR037219">
    <property type="entry name" value="Peptidase_M41-like"/>
</dbReference>
<comment type="caution">
    <text evidence="1">The sequence shown here is derived from an EMBL/GenBank/DDBJ whole genome shotgun (WGS) entry which is preliminary data.</text>
</comment>
<gene>
    <name evidence="1" type="ORF">S12H4_19034</name>
</gene>
<dbReference type="GO" id="GO:0004176">
    <property type="term" value="F:ATP-dependent peptidase activity"/>
    <property type="evidence" value="ECO:0007669"/>
    <property type="project" value="InterPro"/>
</dbReference>
<proteinExistence type="predicted"/>
<reference evidence="1" key="1">
    <citation type="journal article" date="2014" name="Front. Microbiol.">
        <title>High frequency of phylogenetically diverse reductive dehalogenase-homologous genes in deep subseafloor sedimentary metagenomes.</title>
        <authorList>
            <person name="Kawai M."/>
            <person name="Futagami T."/>
            <person name="Toyoda A."/>
            <person name="Takaki Y."/>
            <person name="Nishi S."/>
            <person name="Hori S."/>
            <person name="Arai W."/>
            <person name="Tsubouchi T."/>
            <person name="Morono Y."/>
            <person name="Uchiyama I."/>
            <person name="Ito T."/>
            <person name="Fujiyama A."/>
            <person name="Inagaki F."/>
            <person name="Takami H."/>
        </authorList>
    </citation>
    <scope>NUCLEOTIDE SEQUENCE</scope>
    <source>
        <strain evidence="1">Expedition CK06-06</strain>
    </source>
</reference>